<dbReference type="InterPro" id="IPR021778">
    <property type="entry name" value="Se/S_carrier-like"/>
</dbReference>
<feature type="domain" description="Putative Se/S carrier protein-like" evidence="1">
    <location>
        <begin position="9"/>
        <end position="71"/>
    </location>
</feature>
<accession>A0A173V5S0</accession>
<evidence type="ECO:0000313" key="4">
    <source>
        <dbReference type="EMBL" id="RHA90269.1"/>
    </source>
</evidence>
<dbReference type="EMBL" id="CYYR01000001">
    <property type="protein sequence ID" value="CUN41517.1"/>
    <property type="molecule type" value="Genomic_DNA"/>
</dbReference>
<evidence type="ECO:0000313" key="5">
    <source>
        <dbReference type="Proteomes" id="UP000095395"/>
    </source>
</evidence>
<evidence type="ECO:0000313" key="2">
    <source>
        <dbReference type="EMBL" id="CUN21555.1"/>
    </source>
</evidence>
<name>A0A173V5S0_9FIRM</name>
<dbReference type="Proteomes" id="UP000283492">
    <property type="component" value="Unassembled WGS sequence"/>
</dbReference>
<dbReference type="Proteomes" id="UP000095453">
    <property type="component" value="Unassembled WGS sequence"/>
</dbReference>
<dbReference type="RefSeq" id="WP_055170329.1">
    <property type="nucleotide sequence ID" value="NZ_CABJFX010000006.1"/>
</dbReference>
<protein>
    <submittedName>
        <fullName evidence="4">DUF3343 domain-containing protein</fullName>
    </submittedName>
    <submittedName>
        <fullName evidence="2">Protein of uncharacterized function (DUF3343)</fullName>
    </submittedName>
</protein>
<gene>
    <name evidence="4" type="ORF">DW914_05450</name>
    <name evidence="3" type="ORF">ERS852392_00323</name>
    <name evidence="2" type="ORF">ERS852444_02494</name>
</gene>
<dbReference type="EMBL" id="CYXX01000020">
    <property type="protein sequence ID" value="CUN21555.1"/>
    <property type="molecule type" value="Genomic_DNA"/>
</dbReference>
<sequence>MRTKQNYQILTFHTTTAAMAMEDYCHEQKIPGRLIPLPQEISAGCGLAWRMLPGEYEQEKDRIEKSGIVIESNIIIMI</sequence>
<organism evidence="2 6">
    <name type="scientific">Roseburia inulinivorans</name>
    <dbReference type="NCBI Taxonomy" id="360807"/>
    <lineage>
        <taxon>Bacteria</taxon>
        <taxon>Bacillati</taxon>
        <taxon>Bacillota</taxon>
        <taxon>Clostridia</taxon>
        <taxon>Lachnospirales</taxon>
        <taxon>Lachnospiraceae</taxon>
        <taxon>Roseburia</taxon>
    </lineage>
</organism>
<evidence type="ECO:0000313" key="7">
    <source>
        <dbReference type="Proteomes" id="UP000283492"/>
    </source>
</evidence>
<evidence type="ECO:0000313" key="3">
    <source>
        <dbReference type="EMBL" id="CUN41517.1"/>
    </source>
</evidence>
<reference evidence="5 6" key="1">
    <citation type="submission" date="2015-09" db="EMBL/GenBank/DDBJ databases">
        <authorList>
            <consortium name="Pathogen Informatics"/>
        </authorList>
    </citation>
    <scope>NUCLEOTIDE SEQUENCE [LARGE SCALE GENOMIC DNA]</scope>
    <source>
        <strain evidence="3 5">2789STDY5608835</strain>
        <strain evidence="2 6">2789STDY5608887</strain>
    </source>
</reference>
<dbReference type="EMBL" id="QSFX01000006">
    <property type="protein sequence ID" value="RHA90269.1"/>
    <property type="molecule type" value="Genomic_DNA"/>
</dbReference>
<evidence type="ECO:0000313" key="6">
    <source>
        <dbReference type="Proteomes" id="UP000095453"/>
    </source>
</evidence>
<evidence type="ECO:0000259" key="1">
    <source>
        <dbReference type="Pfam" id="PF11823"/>
    </source>
</evidence>
<dbReference type="Pfam" id="PF11823">
    <property type="entry name" value="Se_S_carrier"/>
    <property type="match status" value="1"/>
</dbReference>
<dbReference type="Proteomes" id="UP000095395">
    <property type="component" value="Unassembled WGS sequence"/>
</dbReference>
<proteinExistence type="predicted"/>
<reference evidence="4 7" key="2">
    <citation type="submission" date="2018-08" db="EMBL/GenBank/DDBJ databases">
        <title>A genome reference for cultivated species of the human gut microbiota.</title>
        <authorList>
            <person name="Zou Y."/>
            <person name="Xue W."/>
            <person name="Luo G."/>
        </authorList>
    </citation>
    <scope>NUCLEOTIDE SEQUENCE [LARGE SCALE GENOMIC DNA]</scope>
    <source>
        <strain evidence="4 7">AM42-1AC</strain>
    </source>
</reference>
<dbReference type="AlphaFoldDB" id="A0A173V5S0"/>